<dbReference type="Gene3D" id="3.30.505.10">
    <property type="entry name" value="SH2 domain"/>
    <property type="match status" value="1"/>
</dbReference>
<proteinExistence type="predicted"/>
<reference evidence="2" key="2">
    <citation type="submission" date="2025-09" db="UniProtKB">
        <authorList>
            <consortium name="Ensembl"/>
        </authorList>
    </citation>
    <scope>IDENTIFICATION</scope>
</reference>
<dbReference type="AlphaFoldDB" id="A0A8D0GJG4"/>
<dbReference type="InterPro" id="IPR011993">
    <property type="entry name" value="PH-like_dom_sf"/>
</dbReference>
<dbReference type="Gene3D" id="2.30.29.30">
    <property type="entry name" value="Pleckstrin-homology domain (PH domain)/Phosphotyrosine-binding domain (PTB)"/>
    <property type="match status" value="1"/>
</dbReference>
<protein>
    <submittedName>
        <fullName evidence="2">Signal transducing adaptor family member 1</fullName>
    </submittedName>
</protein>
<dbReference type="PANTHER" id="PTHR16186:SF10">
    <property type="entry name" value="SIGNAL-TRANSDUCING ADAPTOR PROTEIN 1"/>
    <property type="match status" value="1"/>
</dbReference>
<dbReference type="GeneTree" id="ENSGT00530000063841"/>
<accession>A0A8D0GJG4</accession>
<evidence type="ECO:0000313" key="3">
    <source>
        <dbReference type="Proteomes" id="UP000694392"/>
    </source>
</evidence>
<dbReference type="SUPFAM" id="SSF50729">
    <property type="entry name" value="PH domain-like"/>
    <property type="match status" value="1"/>
</dbReference>
<reference evidence="2" key="1">
    <citation type="submission" date="2025-08" db="UniProtKB">
        <authorList>
            <consortium name="Ensembl"/>
        </authorList>
    </citation>
    <scope>IDENTIFICATION</scope>
</reference>
<dbReference type="SUPFAM" id="SSF55550">
    <property type="entry name" value="SH2 domain"/>
    <property type="match status" value="1"/>
</dbReference>
<organism evidence="2 3">
    <name type="scientific">Sphenodon punctatus</name>
    <name type="common">Tuatara</name>
    <name type="synonym">Hatteria punctata</name>
    <dbReference type="NCBI Taxonomy" id="8508"/>
    <lineage>
        <taxon>Eukaryota</taxon>
        <taxon>Metazoa</taxon>
        <taxon>Chordata</taxon>
        <taxon>Craniata</taxon>
        <taxon>Vertebrata</taxon>
        <taxon>Euteleostomi</taxon>
        <taxon>Lepidosauria</taxon>
        <taxon>Sphenodontia</taxon>
        <taxon>Sphenodontidae</taxon>
        <taxon>Sphenodon</taxon>
    </lineage>
</organism>
<evidence type="ECO:0000313" key="2">
    <source>
        <dbReference type="Ensembl" id="ENSSPUP00000009613.1"/>
    </source>
</evidence>
<dbReference type="GO" id="GO:0007169">
    <property type="term" value="P:cell surface receptor protein tyrosine kinase signaling pathway"/>
    <property type="evidence" value="ECO:0007669"/>
    <property type="project" value="TreeGrafter"/>
</dbReference>
<dbReference type="GO" id="GO:0035591">
    <property type="term" value="F:signaling adaptor activity"/>
    <property type="evidence" value="ECO:0007669"/>
    <property type="project" value="InterPro"/>
</dbReference>
<dbReference type="InterPro" id="IPR036860">
    <property type="entry name" value="SH2_dom_sf"/>
</dbReference>
<evidence type="ECO:0000256" key="1">
    <source>
        <dbReference type="SAM" id="MobiDB-lite"/>
    </source>
</evidence>
<dbReference type="InterPro" id="IPR039111">
    <property type="entry name" value="STAP1/STAP2"/>
</dbReference>
<dbReference type="GO" id="GO:0019901">
    <property type="term" value="F:protein kinase binding"/>
    <property type="evidence" value="ECO:0007669"/>
    <property type="project" value="TreeGrafter"/>
</dbReference>
<sequence length="268" mass="30615">MEMPAKAPKPAPRLIFQERLRITALPLYYGGFLSVRYPQDQVKCYWTELRGTTLFFYSDKKNTKYIDKLDLINLMSVADINPAQSSCAMFILMLPDEEVEIKIDDPERGEEWKSFILTVRELSVPPSGSLLPSQVTRLREVLARERKRRAALEKPPSDPFSLPVSHNGDSPSMPDAPPECFYAVSRKEAVEMLEKDPTSGNLILRPGSDCKNYSVTIRQVIDAPCIKHYRVVSTGQAYRIDVDKPVRGYFFVIWKQKLKLCLPIQLSK</sequence>
<name>A0A8D0GJG4_SPHPU</name>
<keyword evidence="3" id="KW-1185">Reference proteome</keyword>
<dbReference type="GO" id="GO:0050861">
    <property type="term" value="P:positive regulation of B cell receptor signaling pathway"/>
    <property type="evidence" value="ECO:0007669"/>
    <property type="project" value="TreeGrafter"/>
</dbReference>
<feature type="region of interest" description="Disordered" evidence="1">
    <location>
        <begin position="148"/>
        <end position="175"/>
    </location>
</feature>
<dbReference type="Ensembl" id="ENSSPUT00000010257.1">
    <property type="protein sequence ID" value="ENSSPUP00000009613.1"/>
    <property type="gene ID" value="ENSSPUG00000007343.1"/>
</dbReference>
<gene>
    <name evidence="2" type="primary">STAP1</name>
</gene>
<dbReference type="PANTHER" id="PTHR16186">
    <property type="entry name" value="SIGNAL-TRANSDUCING ADAPTOR PROTEIN-RELATED"/>
    <property type="match status" value="1"/>
</dbReference>
<dbReference type="Proteomes" id="UP000694392">
    <property type="component" value="Unplaced"/>
</dbReference>